<dbReference type="Pfam" id="PF20815">
    <property type="entry name" value="GIY_YIG_2"/>
    <property type="match status" value="1"/>
</dbReference>
<proteinExistence type="predicted"/>
<gene>
    <name evidence="2" type="ORF">SSDG_01316</name>
</gene>
<dbReference type="HOGENOM" id="CLU_1282625_0_0_11"/>
<dbReference type="EMBL" id="CM000950">
    <property type="protein sequence ID" value="EDY62997.1"/>
    <property type="molecule type" value="Genomic_DNA"/>
</dbReference>
<name>B5H806_STRE2</name>
<protein>
    <recommendedName>
        <fullName evidence="1">GIY-YIG catalytic domain-containing protein</fullName>
    </recommendedName>
</protein>
<reference evidence="3" key="1">
    <citation type="submission" date="2008-02" db="EMBL/GenBank/DDBJ databases">
        <authorList>
            <consortium name="The Broad Institute Genome Sequencing Platform"/>
            <person name="Fischbach M."/>
            <person name="Ward D."/>
            <person name="Young S."/>
            <person name="Jaffe D."/>
            <person name="Gnerre S."/>
            <person name="Berlin A."/>
            <person name="Heiman D."/>
            <person name="Hepburn T."/>
            <person name="Sykes S."/>
            <person name="Alvarado L."/>
            <person name="Kodira C.D."/>
            <person name="Straight P."/>
            <person name="Clardy J."/>
            <person name="Hung D."/>
            <person name="Kolter R."/>
            <person name="Mekalanos J."/>
            <person name="Walker S."/>
            <person name="Walsh C.T."/>
            <person name="Lander E."/>
            <person name="Galagan J."/>
            <person name="Nusbaum C."/>
            <person name="Birren B."/>
        </authorList>
    </citation>
    <scope>NUCLEOTIDE SEQUENCE [LARGE SCALE GENOMIC DNA]</scope>
    <source>
        <strain evidence="3">ATCC 25486 / DSM 40338 / CBS 914.69 / JCM 4507 / NBRC 13074 / NRRL 2958 / 5647</strain>
    </source>
</reference>
<dbReference type="InterPro" id="IPR049311">
    <property type="entry name" value="GIY_YIG_cat"/>
</dbReference>
<dbReference type="eggNOG" id="ENOG5033KUK">
    <property type="taxonomic scope" value="Bacteria"/>
</dbReference>
<reference evidence="3" key="2">
    <citation type="submission" date="2009-10" db="EMBL/GenBank/DDBJ databases">
        <title>The genome sequence of Streptomyces pristinaespiralis strain ATCC 25486.</title>
        <authorList>
            <consortium name="The Broad Institute Genome Sequencing Platform"/>
            <consortium name="Broad Institute Microbial Sequencing Center"/>
            <person name="Fischbach M."/>
            <person name="Godfrey P."/>
            <person name="Ward D."/>
            <person name="Young S."/>
            <person name="Zeng Q."/>
            <person name="Koehrsen M."/>
            <person name="Alvarado L."/>
            <person name="Berlin A.M."/>
            <person name="Bochicchio J."/>
            <person name="Borenstein D."/>
            <person name="Chapman S.B."/>
            <person name="Chen Z."/>
            <person name="Engels R."/>
            <person name="Freedman E."/>
            <person name="Gellesch M."/>
            <person name="Goldberg J."/>
            <person name="Griggs A."/>
            <person name="Gujja S."/>
            <person name="Heilman E.R."/>
            <person name="Heiman D.I."/>
            <person name="Hepburn T.A."/>
            <person name="Howarth C."/>
            <person name="Jen D."/>
            <person name="Larson L."/>
            <person name="Lewis B."/>
            <person name="Mehta T."/>
            <person name="Park D."/>
            <person name="Pearson M."/>
            <person name="Richards J."/>
            <person name="Roberts A."/>
            <person name="Saif S."/>
            <person name="Shea T.D."/>
            <person name="Shenoy N."/>
            <person name="Sisk P."/>
            <person name="Stolte C."/>
            <person name="Sykes S.N."/>
            <person name="Thomson T."/>
            <person name="Walk T."/>
            <person name="White J."/>
            <person name="Yandava C."/>
            <person name="Straight P."/>
            <person name="Clardy J."/>
            <person name="Hung D."/>
            <person name="Kolter R."/>
            <person name="Mekalanos J."/>
            <person name="Walker S."/>
            <person name="Walsh C.T."/>
            <person name="Wieland-Brown L.C."/>
            <person name="Haas B."/>
            <person name="Nusbaum C."/>
            <person name="Birren B."/>
        </authorList>
    </citation>
    <scope>NUCLEOTIDE SEQUENCE [LARGE SCALE GENOMIC DNA]</scope>
    <source>
        <strain evidence="3">ATCC 25486 / DSM 40338 / CBS 914.69 / JCM 4507 / NBRC 13074 / NRRL 2958 / 5647</strain>
    </source>
</reference>
<evidence type="ECO:0000313" key="3">
    <source>
        <dbReference type="Proteomes" id="UP000002805"/>
    </source>
</evidence>
<accession>B5H806</accession>
<keyword evidence="3" id="KW-1185">Reference proteome</keyword>
<feature type="domain" description="GIY-YIG catalytic" evidence="1">
    <location>
        <begin position="81"/>
        <end position="189"/>
    </location>
</feature>
<organism evidence="2 3">
    <name type="scientific">Streptomyces pristinaespiralis (strain ATCC 25486 / DSM 40338 / CBS 914.69 / JCM 4507 / KCC S-0507 / NBRC 13074 / NRRL 2958 / 5647)</name>
    <dbReference type="NCBI Taxonomy" id="457429"/>
    <lineage>
        <taxon>Bacteria</taxon>
        <taxon>Bacillati</taxon>
        <taxon>Actinomycetota</taxon>
        <taxon>Actinomycetes</taxon>
        <taxon>Kitasatosporales</taxon>
        <taxon>Streptomycetaceae</taxon>
        <taxon>Streptomyces</taxon>
    </lineage>
</organism>
<sequence length="215" mass="23112">MQGVHRLIARLGAVDLSYPSPKLVAVDEAMVCAALAALADGPRHTAREALEVVPNEAGLYAVHGDLSAVEALAVGAADRPLYVGKAERSLVGRDLRTHFATGRTGSSTLRRTLAALLREPLGLRAVPRNPARPDGSANYSLESSGDERLTEWMHARLRLSVWVRPDGVVLDEVETAMLDALRPPLNLAKMGSLGDRRVKAARAAMAEEARAWREA</sequence>
<evidence type="ECO:0000259" key="1">
    <source>
        <dbReference type="Pfam" id="PF20815"/>
    </source>
</evidence>
<dbReference type="AlphaFoldDB" id="B5H806"/>
<evidence type="ECO:0000313" key="2">
    <source>
        <dbReference type="EMBL" id="EDY62997.1"/>
    </source>
</evidence>
<dbReference type="Proteomes" id="UP000002805">
    <property type="component" value="Chromosome"/>
</dbReference>